<reference evidence="1" key="1">
    <citation type="journal article" date="2021" name="Front. Plant Sci.">
        <title>Chromosome-Scale Genome Assembly for Chinese Sour Jujube and Insights Into Its Genome Evolution and Domestication Signature.</title>
        <authorList>
            <person name="Shen L.-Y."/>
            <person name="Luo H."/>
            <person name="Wang X.-L."/>
            <person name="Wang X.-M."/>
            <person name="Qiu X.-J."/>
            <person name="Liu H."/>
            <person name="Zhou S.-S."/>
            <person name="Jia K.-H."/>
            <person name="Nie S."/>
            <person name="Bao Y.-T."/>
            <person name="Zhang R.-G."/>
            <person name="Yun Q.-Z."/>
            <person name="Chai Y.-H."/>
            <person name="Lu J.-Y."/>
            <person name="Li Y."/>
            <person name="Zhao S.-W."/>
            <person name="Mao J.-F."/>
            <person name="Jia S.-G."/>
            <person name="Mao Y.-M."/>
        </authorList>
    </citation>
    <scope>NUCLEOTIDE SEQUENCE</scope>
    <source>
        <strain evidence="1">AT0</strain>
        <tissue evidence="1">Leaf</tissue>
    </source>
</reference>
<protein>
    <submittedName>
        <fullName evidence="1">Uncharacterized protein</fullName>
    </submittedName>
</protein>
<dbReference type="PANTHER" id="PTHR10492:SF101">
    <property type="entry name" value="ATP-DEPENDENT DNA HELICASE"/>
    <property type="match status" value="1"/>
</dbReference>
<sequence length="249" mass="29537">MEKNGIALDNRYVVPHNCYLLLKYGAHINVEWCYQSRYIKYLFKYINKGHDRVTAIFYGNANDGNVHGYMDEINMYYDCRYILPCEAAWRIFGFDIHYKDPLVERLKFYLPNEQNIVFEDTDSIDAIMNRNSMSNSMFSAWMDANKKYVEARELTYAEFPTRFVWKSSEREWHPRKHGFAIGRMLFVPLGCGDIYYLRILLNRVREPTNFEEIMNINGFQYNSLRDACYALGLLDDNKEYVDGIVEAIN</sequence>
<organism evidence="1 2">
    <name type="scientific">Ziziphus jujuba var. spinosa</name>
    <dbReference type="NCBI Taxonomy" id="714518"/>
    <lineage>
        <taxon>Eukaryota</taxon>
        <taxon>Viridiplantae</taxon>
        <taxon>Streptophyta</taxon>
        <taxon>Embryophyta</taxon>
        <taxon>Tracheophyta</taxon>
        <taxon>Spermatophyta</taxon>
        <taxon>Magnoliopsida</taxon>
        <taxon>eudicotyledons</taxon>
        <taxon>Gunneridae</taxon>
        <taxon>Pentapetalae</taxon>
        <taxon>rosids</taxon>
        <taxon>fabids</taxon>
        <taxon>Rosales</taxon>
        <taxon>Rhamnaceae</taxon>
        <taxon>Paliureae</taxon>
        <taxon>Ziziphus</taxon>
    </lineage>
</organism>
<accession>A0A978V0T6</accession>
<dbReference type="AlphaFoldDB" id="A0A978V0T6"/>
<dbReference type="PANTHER" id="PTHR10492">
    <property type="match status" value="1"/>
</dbReference>
<evidence type="ECO:0000313" key="1">
    <source>
        <dbReference type="EMBL" id="KAH7520852.1"/>
    </source>
</evidence>
<dbReference type="EMBL" id="JAEACU010000008">
    <property type="protein sequence ID" value="KAH7520852.1"/>
    <property type="molecule type" value="Genomic_DNA"/>
</dbReference>
<proteinExistence type="predicted"/>
<dbReference type="Proteomes" id="UP000813462">
    <property type="component" value="Unassembled WGS sequence"/>
</dbReference>
<evidence type="ECO:0000313" key="2">
    <source>
        <dbReference type="Proteomes" id="UP000813462"/>
    </source>
</evidence>
<gene>
    <name evidence="1" type="ORF">FEM48_Zijuj08G0189800</name>
</gene>
<comment type="caution">
    <text evidence="1">The sequence shown here is derived from an EMBL/GenBank/DDBJ whole genome shotgun (WGS) entry which is preliminary data.</text>
</comment>
<name>A0A978V0T6_ZIZJJ</name>